<dbReference type="AlphaFoldDB" id="A0A6I4MKZ6"/>
<accession>A0A6I4MKZ6</accession>
<dbReference type="EMBL" id="WBMS02000025">
    <property type="protein sequence ID" value="MWA04271.1"/>
    <property type="molecule type" value="Genomic_DNA"/>
</dbReference>
<dbReference type="Proteomes" id="UP000462055">
    <property type="component" value="Unassembled WGS sequence"/>
</dbReference>
<evidence type="ECO:0000313" key="2">
    <source>
        <dbReference type="Proteomes" id="UP000462055"/>
    </source>
</evidence>
<gene>
    <name evidence="1" type="ORF">F8568_028620</name>
</gene>
<protein>
    <submittedName>
        <fullName evidence="1">Uncharacterized protein</fullName>
    </submittedName>
</protein>
<proteinExistence type="predicted"/>
<keyword evidence="2" id="KW-1185">Reference proteome</keyword>
<organism evidence="1 2">
    <name type="scientific">Actinomadura physcomitrii</name>
    <dbReference type="NCBI Taxonomy" id="2650748"/>
    <lineage>
        <taxon>Bacteria</taxon>
        <taxon>Bacillati</taxon>
        <taxon>Actinomycetota</taxon>
        <taxon>Actinomycetes</taxon>
        <taxon>Streptosporangiales</taxon>
        <taxon>Thermomonosporaceae</taxon>
        <taxon>Actinomadura</taxon>
    </lineage>
</organism>
<name>A0A6I4MKZ6_9ACTN</name>
<dbReference type="RefSeq" id="WP_151596784.1">
    <property type="nucleotide sequence ID" value="NZ_WBMS02000025.1"/>
</dbReference>
<comment type="caution">
    <text evidence="1">The sequence shown here is derived from an EMBL/GenBank/DDBJ whole genome shotgun (WGS) entry which is preliminary data.</text>
</comment>
<sequence>MVPADARVAARIAVGLPEPLARLMLGGYRAAAEGFFAGVDPLLGKLLGREPRTVRDVLSERA</sequence>
<reference evidence="1" key="1">
    <citation type="submission" date="2019-12" db="EMBL/GenBank/DDBJ databases">
        <title>Actinomadura physcomitrii sp. nov., a novel actinomycete isolated from moss [Physcomitrium sphaericum (Ludw) Fuernr].</title>
        <authorList>
            <person name="Zhuang X."/>
        </authorList>
    </citation>
    <scope>NUCLEOTIDE SEQUENCE [LARGE SCALE GENOMIC DNA]</scope>
    <source>
        <strain evidence="1">LD22</strain>
    </source>
</reference>
<evidence type="ECO:0000313" key="1">
    <source>
        <dbReference type="EMBL" id="MWA04271.1"/>
    </source>
</evidence>